<accession>A0A415EKM8</accession>
<dbReference type="EMBL" id="QRMZ01000046">
    <property type="protein sequence ID" value="RHK02453.1"/>
    <property type="molecule type" value="Genomic_DNA"/>
</dbReference>
<evidence type="ECO:0000313" key="3">
    <source>
        <dbReference type="Proteomes" id="UP000286288"/>
    </source>
</evidence>
<dbReference type="Proteomes" id="UP000286288">
    <property type="component" value="Unassembled WGS sequence"/>
</dbReference>
<keyword evidence="1" id="KW-1133">Transmembrane helix</keyword>
<keyword evidence="1" id="KW-0812">Transmembrane</keyword>
<proteinExistence type="predicted"/>
<feature type="transmembrane region" description="Helical" evidence="1">
    <location>
        <begin position="35"/>
        <end position="55"/>
    </location>
</feature>
<comment type="caution">
    <text evidence="2">The sequence shown here is derived from an EMBL/GenBank/DDBJ whole genome shotgun (WGS) entry which is preliminary data.</text>
</comment>
<sequence length="105" mass="11767">MKPIRRILYQSVLYVAIPLIVSLLIGYLAKCSLLIPASIIYGVLLVFMIPSDSFLSSSVDYQTKRMNPSFRPPPLQRRIEGAPEMINFLFVLTALVLCLLLLLVG</sequence>
<dbReference type="AlphaFoldDB" id="A0A415EKM8"/>
<feature type="transmembrane region" description="Helical" evidence="1">
    <location>
        <begin position="85"/>
        <end position="104"/>
    </location>
</feature>
<reference evidence="2 3" key="1">
    <citation type="submission" date="2018-08" db="EMBL/GenBank/DDBJ databases">
        <title>A genome reference for cultivated species of the human gut microbiota.</title>
        <authorList>
            <person name="Zou Y."/>
            <person name="Xue W."/>
            <person name="Luo G."/>
        </authorList>
    </citation>
    <scope>NUCLEOTIDE SEQUENCE [LARGE SCALE GENOMIC DNA]</scope>
    <source>
        <strain evidence="2 3">AF48-16</strain>
    </source>
</reference>
<dbReference type="RefSeq" id="WP_034868787.1">
    <property type="nucleotide sequence ID" value="NZ_CAXOFN010000010.1"/>
</dbReference>
<name>A0A415EKM8_ENTCA</name>
<protein>
    <submittedName>
        <fullName evidence="2">Uncharacterized protein</fullName>
    </submittedName>
</protein>
<evidence type="ECO:0000313" key="2">
    <source>
        <dbReference type="EMBL" id="RHK02453.1"/>
    </source>
</evidence>
<feature type="transmembrane region" description="Helical" evidence="1">
    <location>
        <begin position="12"/>
        <end position="29"/>
    </location>
</feature>
<keyword evidence="1" id="KW-0472">Membrane</keyword>
<organism evidence="2 3">
    <name type="scientific">Enterococcus casseliflavus</name>
    <name type="common">Enterococcus flavescens</name>
    <dbReference type="NCBI Taxonomy" id="37734"/>
    <lineage>
        <taxon>Bacteria</taxon>
        <taxon>Bacillati</taxon>
        <taxon>Bacillota</taxon>
        <taxon>Bacilli</taxon>
        <taxon>Lactobacillales</taxon>
        <taxon>Enterococcaceae</taxon>
        <taxon>Enterococcus</taxon>
    </lineage>
</organism>
<evidence type="ECO:0000256" key="1">
    <source>
        <dbReference type="SAM" id="Phobius"/>
    </source>
</evidence>
<gene>
    <name evidence="2" type="ORF">DW084_17955</name>
</gene>